<dbReference type="PANTHER" id="PTHR16026">
    <property type="entry name" value="CARTILAGE ACIDIC PROTEIN 1"/>
    <property type="match status" value="1"/>
</dbReference>
<feature type="domain" description="ASPIC/UnbV" evidence="2">
    <location>
        <begin position="525"/>
        <end position="584"/>
    </location>
</feature>
<gene>
    <name evidence="3" type="ORF">BST85_02645</name>
</gene>
<dbReference type="Pfam" id="PF13517">
    <property type="entry name" value="FG-GAP_3"/>
    <property type="match status" value="4"/>
</dbReference>
<keyword evidence="4" id="KW-1185">Reference proteome</keyword>
<dbReference type="Gene3D" id="2.130.10.130">
    <property type="entry name" value="Integrin alpha, N-terminal"/>
    <property type="match status" value="4"/>
</dbReference>
<dbReference type="EMBL" id="MQUB01000001">
    <property type="protein sequence ID" value="PQB05928.1"/>
    <property type="molecule type" value="Genomic_DNA"/>
</dbReference>
<keyword evidence="1" id="KW-0732">Signal</keyword>
<dbReference type="Pfam" id="PF07593">
    <property type="entry name" value="UnbV_ASPIC"/>
    <property type="match status" value="1"/>
</dbReference>
<dbReference type="InterPro" id="IPR011519">
    <property type="entry name" value="UnbV_ASPIC"/>
</dbReference>
<dbReference type="InterPro" id="IPR027039">
    <property type="entry name" value="Crtac1"/>
</dbReference>
<evidence type="ECO:0000313" key="3">
    <source>
        <dbReference type="EMBL" id="PQB05928.1"/>
    </source>
</evidence>
<comment type="caution">
    <text evidence="3">The sequence shown here is derived from an EMBL/GenBank/DDBJ whole genome shotgun (WGS) entry which is preliminary data.</text>
</comment>
<evidence type="ECO:0000256" key="1">
    <source>
        <dbReference type="ARBA" id="ARBA00022729"/>
    </source>
</evidence>
<dbReference type="InterPro" id="IPR028994">
    <property type="entry name" value="Integrin_alpha_N"/>
</dbReference>
<reference evidence="3 4" key="1">
    <citation type="submission" date="2016-11" db="EMBL/GenBank/DDBJ databases">
        <title>Trade-off between light-utilization and light-protection in marine flavobacteria.</title>
        <authorList>
            <person name="Kumagai Y."/>
        </authorList>
    </citation>
    <scope>NUCLEOTIDE SEQUENCE [LARGE SCALE GENOMIC DNA]</scope>
    <source>
        <strain evidence="3 4">NBRC 107741</strain>
    </source>
</reference>
<name>A0A2S7KTP5_9FLAO</name>
<dbReference type="SUPFAM" id="SSF69318">
    <property type="entry name" value="Integrin alpha N-terminal domain"/>
    <property type="match status" value="3"/>
</dbReference>
<dbReference type="AlphaFoldDB" id="A0A2S7KTP5"/>
<evidence type="ECO:0000313" key="4">
    <source>
        <dbReference type="Proteomes" id="UP000239800"/>
    </source>
</evidence>
<proteinExistence type="predicted"/>
<evidence type="ECO:0000259" key="2">
    <source>
        <dbReference type="Pfam" id="PF07593"/>
    </source>
</evidence>
<sequence length="1093" mass="121398">MPALLCIGVLTGCADEKPEDTLFVNRNANETGLDFVNQLTTTPELNILNYIYFYNGAGVATADFDRDGKLDLYFTSNQEEDRIYKNLGELKFEDKTDVSRIDNSGNWTNGVSIVDINQDGWPDIYISKLGDYKHIQGHNLLYINQGSESGGWPEFVEMSAEYGLDFKGFSTQSAFFDYDLDGDLDLFLMNHSVNPNQNYGRGDQRSQPDPLSGDKLFENKDGYFVDVSADSGIFESRFGYGLGISISDFDQNGYPDVYIGNDFFENDYLYLNQGDKTFKEVIHLEEGQIGHTSHFSMGNDTGDLDNDGDMDIVSVDMLPEDLLTYKSSGTEFSYQIYRNYLKNGYAPQYMQNTLQINLGDARFSESAYLSGLSATEWSWSPLIADFDLDGNQDIYVTNGILGATNDMDFINFIANENIQRALSKGVTERDLEFISKIPVKHTANYFFNNEGDLTFENTSEAWIGDEPSFSNGAIRADLDNDGDLDIVINNVNETAQILENRTNSMFPDRQSIRVELQGDILNRAGIGTKVVVYTEDQILTRENYPSRGYLSSQPSVLSFGLGRRTIDSLRVTWPDGKSQLITDPIMAPELVLAYSEADSVQIPMVRKNSPLTNTDGLFFAVHQDNPSLEFNRDPLIPYALSNEGPTVSVSDVDGDSLEDVFIGGAKGSPAQLWKQLESGEFELTQTDLFIEDRLAEDVDQAFLDVDSDGDPDLVVLAGGNEFTSGVNIQPRLYRNENGTLQKDSLQFDGIQLNGSVVRPADIDADGDMDLLFAADVIPLQFGSDPRHFIMINDGQGNFDDQTERIAPGLLSSGSITDAHWTDLDGDGDLDLITLGLWSAIQVWTNENGQLRSEPIPGLENTHGWWQSLAVSDLNEDGLLDIIAGNWGLNSRLQASVNQPVSLYSTDFDQNGNTEPIVTYYYQGVETVLPSKDELVKQLPQINKNYLSYADFAAASVQELFGSAALKSAKRKEVFQLASTVYINGGDGSFEGLELPFTAQLSSVYDIWVEDLNKDGFQDLFLVGNNFEISTQLSRLDASHGVLLINDRTGHFQETTNPLYDVPGPGRSIAKLSVGDQEYLVIARNDQPLLFLKK</sequence>
<protein>
    <recommendedName>
        <fullName evidence="2">ASPIC/UnbV domain-containing protein</fullName>
    </recommendedName>
</protein>
<accession>A0A2S7KTP5</accession>
<organism evidence="3 4">
    <name type="scientific">Aureitalea marina</name>
    <dbReference type="NCBI Taxonomy" id="930804"/>
    <lineage>
        <taxon>Bacteria</taxon>
        <taxon>Pseudomonadati</taxon>
        <taxon>Bacteroidota</taxon>
        <taxon>Flavobacteriia</taxon>
        <taxon>Flavobacteriales</taxon>
        <taxon>Flavobacteriaceae</taxon>
        <taxon>Aureitalea</taxon>
    </lineage>
</organism>
<dbReference type="Proteomes" id="UP000239800">
    <property type="component" value="Unassembled WGS sequence"/>
</dbReference>
<dbReference type="PANTHER" id="PTHR16026:SF0">
    <property type="entry name" value="CARTILAGE ACIDIC PROTEIN 1"/>
    <property type="match status" value="1"/>
</dbReference>
<dbReference type="InterPro" id="IPR013517">
    <property type="entry name" value="FG-GAP"/>
</dbReference>